<comment type="function">
    <text evidence="1 12">Exerts its effect at some terminal stage of cytochrome c oxidase synthesis, probably by being involved in the insertion of the copper B into subunit I.</text>
</comment>
<evidence type="ECO:0000256" key="5">
    <source>
        <dbReference type="ARBA" id="ARBA00022475"/>
    </source>
</evidence>
<protein>
    <recommendedName>
        <fullName evidence="4 12">Cytochrome c oxidase assembly protein CtaG</fullName>
    </recommendedName>
</protein>
<evidence type="ECO:0000256" key="6">
    <source>
        <dbReference type="ARBA" id="ARBA00022519"/>
    </source>
</evidence>
<evidence type="ECO:0000256" key="10">
    <source>
        <dbReference type="ARBA" id="ARBA00023008"/>
    </source>
</evidence>
<gene>
    <name evidence="12" type="primary">ctaG</name>
    <name evidence="13" type="ORF">C8N45_103156</name>
</gene>
<evidence type="ECO:0000256" key="1">
    <source>
        <dbReference type="ARBA" id="ARBA00004007"/>
    </source>
</evidence>
<proteinExistence type="inferred from homology"/>
<dbReference type="PANTHER" id="PTHR21320">
    <property type="entry name" value="CYTOCHROME C OXIDASE ASSEMBLY PROTEIN COX11-RELATED"/>
    <property type="match status" value="1"/>
</dbReference>
<name>A0A2T6KK54_9RHOB</name>
<keyword evidence="7 12" id="KW-0812">Transmembrane</keyword>
<keyword evidence="14" id="KW-1185">Reference proteome</keyword>
<keyword evidence="5 12" id="KW-1003">Cell membrane</keyword>
<evidence type="ECO:0000256" key="11">
    <source>
        <dbReference type="ARBA" id="ARBA00023136"/>
    </source>
</evidence>
<keyword evidence="11 12" id="KW-0472">Membrane</keyword>
<evidence type="ECO:0000256" key="8">
    <source>
        <dbReference type="ARBA" id="ARBA00022968"/>
    </source>
</evidence>
<dbReference type="FunFam" id="2.60.370.10:FF:000001">
    <property type="entry name" value="COX11 cytochrome c oxidase assembly homolog"/>
    <property type="match status" value="1"/>
</dbReference>
<dbReference type="InterPro" id="IPR023471">
    <property type="entry name" value="CtaG/Cox11_dom_sf"/>
</dbReference>
<dbReference type="EMBL" id="QBUD01000003">
    <property type="protein sequence ID" value="PUB16302.1"/>
    <property type="molecule type" value="Genomic_DNA"/>
</dbReference>
<dbReference type="AlphaFoldDB" id="A0A2T6KK54"/>
<evidence type="ECO:0000256" key="4">
    <source>
        <dbReference type="ARBA" id="ARBA00015384"/>
    </source>
</evidence>
<keyword evidence="8 12" id="KW-0735">Signal-anchor</keyword>
<dbReference type="NCBIfam" id="NF003465">
    <property type="entry name" value="PRK05089.1"/>
    <property type="match status" value="1"/>
</dbReference>
<reference evidence="13 14" key="1">
    <citation type="submission" date="2018-04" db="EMBL/GenBank/DDBJ databases">
        <title>Genomic Encyclopedia of Archaeal and Bacterial Type Strains, Phase II (KMG-II): from individual species to whole genera.</title>
        <authorList>
            <person name="Goeker M."/>
        </authorList>
    </citation>
    <scope>NUCLEOTIDE SEQUENCE [LARGE SCALE GENOMIC DNA]</scope>
    <source>
        <strain evidence="13 14">DSM 29955</strain>
    </source>
</reference>
<evidence type="ECO:0000256" key="2">
    <source>
        <dbReference type="ARBA" id="ARBA00004382"/>
    </source>
</evidence>
<sequence length="204" mass="22709">MKLFANLQGPKRTVVQTCAVVVTMGALAWASVPFYDWFCRVTGFGGATNVAEAGSDVILDQTIKIRFDASLERDMPWTFKPEVREMEIRIGETGLAFYEAHNPLDVPIAGQASYNVTPYEAGGFFDKIECFCFTEQVLQPGQTMLMPVSFFVDPAIVDDREGQYVHTITLSYTFYQIDVPEEEIQAALSSDVLTLQPEPGIDLN</sequence>
<organism evidence="13 14">
    <name type="scientific">Yoonia sediminilitoris</name>
    <dbReference type="NCBI Taxonomy" id="1286148"/>
    <lineage>
        <taxon>Bacteria</taxon>
        <taxon>Pseudomonadati</taxon>
        <taxon>Pseudomonadota</taxon>
        <taxon>Alphaproteobacteria</taxon>
        <taxon>Rhodobacterales</taxon>
        <taxon>Paracoccaceae</taxon>
        <taxon>Yoonia</taxon>
    </lineage>
</organism>
<evidence type="ECO:0000256" key="7">
    <source>
        <dbReference type="ARBA" id="ARBA00022692"/>
    </source>
</evidence>
<comment type="similarity">
    <text evidence="3 12">Belongs to the COX11/CtaG family.</text>
</comment>
<dbReference type="RefSeq" id="WP_108385909.1">
    <property type="nucleotide sequence ID" value="NZ_QBUD01000003.1"/>
</dbReference>
<dbReference type="GO" id="GO:0005507">
    <property type="term" value="F:copper ion binding"/>
    <property type="evidence" value="ECO:0007669"/>
    <property type="project" value="InterPro"/>
</dbReference>
<dbReference type="GO" id="GO:0005886">
    <property type="term" value="C:plasma membrane"/>
    <property type="evidence" value="ECO:0007669"/>
    <property type="project" value="UniProtKB-SubCell"/>
</dbReference>
<dbReference type="GO" id="GO:0008535">
    <property type="term" value="P:respiratory chain complex IV assembly"/>
    <property type="evidence" value="ECO:0007669"/>
    <property type="project" value="UniProtKB-UniRule"/>
</dbReference>
<dbReference type="OrthoDB" id="9804841at2"/>
<keyword evidence="9 12" id="KW-1133">Transmembrane helix</keyword>
<keyword evidence="10 12" id="KW-0186">Copper</keyword>
<dbReference type="SUPFAM" id="SSF110111">
    <property type="entry name" value="Ctag/Cox11"/>
    <property type="match status" value="1"/>
</dbReference>
<feature type="topological domain" description="Periplasmic" evidence="12">
    <location>
        <begin position="32"/>
        <end position="204"/>
    </location>
</feature>
<keyword evidence="6 12" id="KW-0997">Cell inner membrane</keyword>
<evidence type="ECO:0000256" key="9">
    <source>
        <dbReference type="ARBA" id="ARBA00022989"/>
    </source>
</evidence>
<dbReference type="HAMAP" id="MF_00155">
    <property type="entry name" value="CtaG"/>
    <property type="match status" value="1"/>
</dbReference>
<evidence type="ECO:0000256" key="12">
    <source>
        <dbReference type="HAMAP-Rule" id="MF_00155"/>
    </source>
</evidence>
<dbReference type="Gene3D" id="2.60.370.10">
    <property type="entry name" value="Ctag/Cox11"/>
    <property type="match status" value="1"/>
</dbReference>
<evidence type="ECO:0000313" key="13">
    <source>
        <dbReference type="EMBL" id="PUB16302.1"/>
    </source>
</evidence>
<feature type="topological domain" description="Cytoplasmic" evidence="12">
    <location>
        <begin position="1"/>
        <end position="11"/>
    </location>
</feature>
<dbReference type="InterPro" id="IPR007533">
    <property type="entry name" value="Cyt_c_oxidase_assmbl_CtaG"/>
</dbReference>
<accession>A0A2T6KK54</accession>
<dbReference type="PIRSF" id="PIRSF005413">
    <property type="entry name" value="COX11"/>
    <property type="match status" value="1"/>
</dbReference>
<dbReference type="Pfam" id="PF04442">
    <property type="entry name" value="CtaG_Cox11"/>
    <property type="match status" value="1"/>
</dbReference>
<comment type="subcellular location">
    <subcellularLocation>
        <location evidence="2 12">Cell inner membrane</location>
        <topology evidence="2 12">Single-pass type II membrane protein</topology>
        <orientation evidence="2 12">Periplasmic side</orientation>
    </subcellularLocation>
</comment>
<dbReference type="PANTHER" id="PTHR21320:SF3">
    <property type="entry name" value="CYTOCHROME C OXIDASE ASSEMBLY PROTEIN COX11, MITOCHONDRIAL-RELATED"/>
    <property type="match status" value="1"/>
</dbReference>
<evidence type="ECO:0000256" key="3">
    <source>
        <dbReference type="ARBA" id="ARBA00009620"/>
    </source>
</evidence>
<comment type="caution">
    <text evidence="13">The sequence shown here is derived from an EMBL/GenBank/DDBJ whole genome shotgun (WGS) entry which is preliminary data.</text>
</comment>
<dbReference type="Proteomes" id="UP000244523">
    <property type="component" value="Unassembled WGS sequence"/>
</dbReference>
<evidence type="ECO:0000313" key="14">
    <source>
        <dbReference type="Proteomes" id="UP000244523"/>
    </source>
</evidence>